<dbReference type="SUPFAM" id="SSF55846">
    <property type="entry name" value="N-acetylmuramoyl-L-alanine amidase-like"/>
    <property type="match status" value="1"/>
</dbReference>
<dbReference type="InterPro" id="IPR006619">
    <property type="entry name" value="PGRP_domain_met/bac"/>
</dbReference>
<feature type="domain" description="Peptidoglycan recognition protein family" evidence="3">
    <location>
        <begin position="1"/>
        <end position="122"/>
    </location>
</feature>
<dbReference type="FunFam" id="3.40.80.10:FF:000008">
    <property type="entry name" value="N-acetylmuramoyl-L-alanine amidase"/>
    <property type="match status" value="1"/>
</dbReference>
<evidence type="ECO:0000259" key="2">
    <source>
        <dbReference type="SMART" id="SM00644"/>
    </source>
</evidence>
<dbReference type="PANTHER" id="PTHR11022">
    <property type="entry name" value="PEPTIDOGLYCAN RECOGNITION PROTEIN"/>
    <property type="match status" value="1"/>
</dbReference>
<dbReference type="EMBL" id="QSQU01000003">
    <property type="protein sequence ID" value="RGK66896.1"/>
    <property type="molecule type" value="Genomic_DNA"/>
</dbReference>
<dbReference type="InterPro" id="IPR002502">
    <property type="entry name" value="Amidase_domain"/>
</dbReference>
<dbReference type="GO" id="GO:0009253">
    <property type="term" value="P:peptidoglycan catabolic process"/>
    <property type="evidence" value="ECO:0007669"/>
    <property type="project" value="InterPro"/>
</dbReference>
<dbReference type="PANTHER" id="PTHR11022:SF41">
    <property type="entry name" value="PEPTIDOGLYCAN-RECOGNITION PROTEIN LC-RELATED"/>
    <property type="match status" value="1"/>
</dbReference>
<dbReference type="SMART" id="SM00701">
    <property type="entry name" value="PGRP"/>
    <property type="match status" value="1"/>
</dbReference>
<sequence>MIKQRNITLIVMHCTASPCTSNLTPEALDSMHKRQGFAECGYHYYITKDGTIHHMRDITHVGAHAKGYNTPSIGVAYEGGLDASGRAADTRTDAQKQSLETLLRFLLLTYSGAKICGHRDLSPDLNHNGTIEPCEYIKQCPCFCVSVEYGYLMKNDE</sequence>
<dbReference type="RefSeq" id="WP_117683344.1">
    <property type="nucleotide sequence ID" value="NZ_JADNHC010000003.1"/>
</dbReference>
<dbReference type="GO" id="GO:0008270">
    <property type="term" value="F:zinc ion binding"/>
    <property type="evidence" value="ECO:0007669"/>
    <property type="project" value="InterPro"/>
</dbReference>
<evidence type="ECO:0000259" key="3">
    <source>
        <dbReference type="SMART" id="SM00701"/>
    </source>
</evidence>
<feature type="domain" description="N-acetylmuramoyl-L-alanine amidase" evidence="2">
    <location>
        <begin position="3"/>
        <end position="130"/>
    </location>
</feature>
<dbReference type="SMART" id="SM00644">
    <property type="entry name" value="Ami_2"/>
    <property type="match status" value="1"/>
</dbReference>
<comment type="caution">
    <text evidence="4">The sequence shown here is derived from an EMBL/GenBank/DDBJ whole genome shotgun (WGS) entry which is preliminary data.</text>
</comment>
<dbReference type="Gene3D" id="3.40.80.10">
    <property type="entry name" value="Peptidoglycan recognition protein-like"/>
    <property type="match status" value="1"/>
</dbReference>
<dbReference type="InterPro" id="IPR036505">
    <property type="entry name" value="Amidase/PGRP_sf"/>
</dbReference>
<evidence type="ECO:0000256" key="1">
    <source>
        <dbReference type="ARBA" id="ARBA00007553"/>
    </source>
</evidence>
<dbReference type="PROSITE" id="PS00018">
    <property type="entry name" value="EF_HAND_1"/>
    <property type="match status" value="1"/>
</dbReference>
<gene>
    <name evidence="4" type="ORF">DXD03_03260</name>
</gene>
<dbReference type="AlphaFoldDB" id="A0A3E4NNM6"/>
<dbReference type="InterPro" id="IPR015510">
    <property type="entry name" value="PGRP"/>
</dbReference>
<organism evidence="4 5">
    <name type="scientific">Bacteroides xylanisolvens</name>
    <dbReference type="NCBI Taxonomy" id="371601"/>
    <lineage>
        <taxon>Bacteria</taxon>
        <taxon>Pseudomonadati</taxon>
        <taxon>Bacteroidota</taxon>
        <taxon>Bacteroidia</taxon>
        <taxon>Bacteroidales</taxon>
        <taxon>Bacteroidaceae</taxon>
        <taxon>Bacteroides</taxon>
    </lineage>
</organism>
<evidence type="ECO:0000313" key="5">
    <source>
        <dbReference type="Proteomes" id="UP000261210"/>
    </source>
</evidence>
<dbReference type="CDD" id="cd06583">
    <property type="entry name" value="PGRP"/>
    <property type="match status" value="1"/>
</dbReference>
<dbReference type="Proteomes" id="UP000261210">
    <property type="component" value="Unassembled WGS sequence"/>
</dbReference>
<evidence type="ECO:0000313" key="4">
    <source>
        <dbReference type="EMBL" id="RGK66896.1"/>
    </source>
</evidence>
<dbReference type="GO" id="GO:0008745">
    <property type="term" value="F:N-acetylmuramoyl-L-alanine amidase activity"/>
    <property type="evidence" value="ECO:0007669"/>
    <property type="project" value="InterPro"/>
</dbReference>
<reference evidence="4 5" key="1">
    <citation type="submission" date="2018-08" db="EMBL/GenBank/DDBJ databases">
        <title>A genome reference for cultivated species of the human gut microbiota.</title>
        <authorList>
            <person name="Zou Y."/>
            <person name="Xue W."/>
            <person name="Luo G."/>
        </authorList>
    </citation>
    <scope>NUCLEOTIDE SEQUENCE [LARGE SCALE GENOMIC DNA]</scope>
    <source>
        <strain evidence="4 5">TF10-34</strain>
    </source>
</reference>
<protein>
    <submittedName>
        <fullName evidence="4">N-acetylmuramoyl-L-alanine amidase</fullName>
    </submittedName>
</protein>
<proteinExistence type="inferred from homology"/>
<accession>A0A3E4NNM6</accession>
<name>A0A3E4NNM6_9BACE</name>
<dbReference type="InterPro" id="IPR018247">
    <property type="entry name" value="EF_Hand_1_Ca_BS"/>
</dbReference>
<comment type="similarity">
    <text evidence="1">Belongs to the N-acetylmuramoyl-L-alanine amidase 2 family.</text>
</comment>
<dbReference type="Pfam" id="PF01510">
    <property type="entry name" value="Amidase_2"/>
    <property type="match status" value="1"/>
</dbReference>